<comment type="caution">
    <text evidence="2">The sequence shown here is derived from an EMBL/GenBank/DDBJ whole genome shotgun (WGS) entry which is preliminary data.</text>
</comment>
<evidence type="ECO:0000313" key="3">
    <source>
        <dbReference type="Proteomes" id="UP001473302"/>
    </source>
</evidence>
<keyword evidence="3" id="KW-1185">Reference proteome</keyword>
<proteinExistence type="predicted"/>
<feature type="region of interest" description="Disordered" evidence="1">
    <location>
        <begin position="33"/>
        <end position="71"/>
    </location>
</feature>
<name>A0ABP9Z5T9_9FUNG</name>
<gene>
    <name evidence="2" type="ORF">MFLAVUS_007993</name>
</gene>
<dbReference type="EMBL" id="BAABUK010000021">
    <property type="protein sequence ID" value="GAA5814496.1"/>
    <property type="molecule type" value="Genomic_DNA"/>
</dbReference>
<protein>
    <submittedName>
        <fullName evidence="2">Uncharacterized protein</fullName>
    </submittedName>
</protein>
<dbReference type="Proteomes" id="UP001473302">
    <property type="component" value="Unassembled WGS sequence"/>
</dbReference>
<reference evidence="2 3" key="1">
    <citation type="submission" date="2024-04" db="EMBL/GenBank/DDBJ databases">
        <title>genome sequences of Mucor flavus KT1a and Helicostylum pulchrum KT1b strains isolated from the surface of a dry-aged beef.</title>
        <authorList>
            <person name="Toyotome T."/>
            <person name="Hosono M."/>
            <person name="Torimaru M."/>
            <person name="Fukuda K."/>
            <person name="Mikami N."/>
        </authorList>
    </citation>
    <scope>NUCLEOTIDE SEQUENCE [LARGE SCALE GENOMIC DNA]</scope>
    <source>
        <strain evidence="2 3">KT1a</strain>
    </source>
</reference>
<sequence length="328" mass="36956">MITNHFLTSHESLIDNSSDDYFQPVVLPKLRKRTSDENMCRRKKRNKGKEKNTSSASTLSGSATASGSAAASGSATIPTSSAVSVSASASGSTAVSSSAAASSSSSIHGNNPSTIEKKITNVVVGANVELESNESFDLKNFINKDFFVEVFMSLVDRLVYDGTSTGKSKLRESVRNYRRLIAKHKNYYIRYADYTNPSLKYSQQIALYECTKIETAYLNNIRAHFGHRLRTFLYNLCGKKEKWDHLHKRLTDEGYSKDMIEEKIHEEVLKSYNQIKLAIAKKKMPETDTLDNTSKIKLQILLSMYDPDYEFQKDSIYYDVKANPLNHF</sequence>
<evidence type="ECO:0000313" key="2">
    <source>
        <dbReference type="EMBL" id="GAA5814496.1"/>
    </source>
</evidence>
<feature type="compositionally biased region" description="Low complexity" evidence="1">
    <location>
        <begin position="53"/>
        <end position="71"/>
    </location>
</feature>
<accession>A0ABP9Z5T9</accession>
<evidence type="ECO:0000256" key="1">
    <source>
        <dbReference type="SAM" id="MobiDB-lite"/>
    </source>
</evidence>
<organism evidence="2 3">
    <name type="scientific">Mucor flavus</name>
    <dbReference type="NCBI Taxonomy" id="439312"/>
    <lineage>
        <taxon>Eukaryota</taxon>
        <taxon>Fungi</taxon>
        <taxon>Fungi incertae sedis</taxon>
        <taxon>Mucoromycota</taxon>
        <taxon>Mucoromycotina</taxon>
        <taxon>Mucoromycetes</taxon>
        <taxon>Mucorales</taxon>
        <taxon>Mucorineae</taxon>
        <taxon>Mucoraceae</taxon>
        <taxon>Mucor</taxon>
    </lineage>
</organism>